<dbReference type="PANTHER" id="PTHR45663:SF11">
    <property type="entry name" value="GEO12009P1"/>
    <property type="match status" value="1"/>
</dbReference>
<dbReference type="PROSITE" id="PS00194">
    <property type="entry name" value="THIOREDOXIN_1"/>
    <property type="match status" value="1"/>
</dbReference>
<dbReference type="InterPro" id="IPR005746">
    <property type="entry name" value="Thioredoxin"/>
</dbReference>
<dbReference type="InterPro" id="IPR013766">
    <property type="entry name" value="Thioredoxin_domain"/>
</dbReference>
<gene>
    <name evidence="6" type="ORF">AS202_17990</name>
</gene>
<evidence type="ECO:0000256" key="1">
    <source>
        <dbReference type="ARBA" id="ARBA00008987"/>
    </source>
</evidence>
<dbReference type="GO" id="GO:0045454">
    <property type="term" value="P:cell redox homeostasis"/>
    <property type="evidence" value="ECO:0007669"/>
    <property type="project" value="TreeGrafter"/>
</dbReference>
<evidence type="ECO:0000313" key="7">
    <source>
        <dbReference type="Proteomes" id="UP000069030"/>
    </source>
</evidence>
<dbReference type="PIRSF" id="PIRSF000077">
    <property type="entry name" value="Thioredoxin"/>
    <property type="match status" value="1"/>
</dbReference>
<keyword evidence="3" id="KW-0249">Electron transport</keyword>
<dbReference type="Proteomes" id="UP000069030">
    <property type="component" value="Chromosome"/>
</dbReference>
<evidence type="ECO:0000256" key="5">
    <source>
        <dbReference type="ARBA" id="ARBA00023284"/>
    </source>
</evidence>
<dbReference type="GO" id="GO:0005829">
    <property type="term" value="C:cytosol"/>
    <property type="evidence" value="ECO:0007669"/>
    <property type="project" value="TreeGrafter"/>
</dbReference>
<evidence type="ECO:0000256" key="4">
    <source>
        <dbReference type="ARBA" id="ARBA00023157"/>
    </source>
</evidence>
<dbReference type="Gene3D" id="3.40.30.10">
    <property type="entry name" value="Glutaredoxin"/>
    <property type="match status" value="1"/>
</dbReference>
<dbReference type="Pfam" id="PF00085">
    <property type="entry name" value="Thioredoxin"/>
    <property type="match status" value="1"/>
</dbReference>
<evidence type="ECO:0000313" key="6">
    <source>
        <dbReference type="EMBL" id="ALU27921.1"/>
    </source>
</evidence>
<organism evidence="6 7">
    <name type="scientific">Myroides odoratimimus</name>
    <dbReference type="NCBI Taxonomy" id="76832"/>
    <lineage>
        <taxon>Bacteria</taxon>
        <taxon>Pseudomonadati</taxon>
        <taxon>Bacteroidota</taxon>
        <taxon>Flavobacteriia</taxon>
        <taxon>Flavobacteriales</taxon>
        <taxon>Flavobacteriaceae</taxon>
        <taxon>Myroides</taxon>
    </lineage>
</organism>
<proteinExistence type="inferred from homology"/>
<comment type="similarity">
    <text evidence="1">Belongs to the thioredoxin family.</text>
</comment>
<reference evidence="6 7" key="1">
    <citation type="journal article" date="2016" name="J. Zhejiang Univ. Sci. B">
        <title>Antibiotic resistance mechanisms of Myroides sp.</title>
        <authorList>
            <person name="Hu S."/>
            <person name="Yuan S."/>
            <person name="Qu H."/>
            <person name="Jiang T."/>
            <person name="Zhou Y."/>
            <person name="Wang M."/>
            <person name="Ming D."/>
        </authorList>
    </citation>
    <scope>NUCLEOTIDE SEQUENCE [LARGE SCALE GENOMIC DNA]</scope>
    <source>
        <strain evidence="6 7">PR63039</strain>
    </source>
</reference>
<keyword evidence="2" id="KW-0813">Transport</keyword>
<sequence>MKLAEILKETDKPVLLQFFAEWCGPCKMLTRIIDESVGEITEHAYLQRIDVDQHQEISAQFHIRAIPTMVLVNQVGEVLWKHTGVMEVRDIVKEITK</sequence>
<dbReference type="SUPFAM" id="SSF52833">
    <property type="entry name" value="Thioredoxin-like"/>
    <property type="match status" value="1"/>
</dbReference>
<dbReference type="PROSITE" id="PS51352">
    <property type="entry name" value="THIOREDOXIN_2"/>
    <property type="match status" value="1"/>
</dbReference>
<keyword evidence="5" id="KW-0676">Redox-active center</keyword>
<dbReference type="PANTHER" id="PTHR45663">
    <property type="entry name" value="GEO12009P1"/>
    <property type="match status" value="1"/>
</dbReference>
<accession>A0A0S7EBT4</accession>
<dbReference type="GeneID" id="66976378"/>
<dbReference type="GO" id="GO:0015035">
    <property type="term" value="F:protein-disulfide reductase activity"/>
    <property type="evidence" value="ECO:0007669"/>
    <property type="project" value="InterPro"/>
</dbReference>
<dbReference type="eggNOG" id="COG0526">
    <property type="taxonomic scope" value="Bacteria"/>
</dbReference>
<dbReference type="KEGG" id="mod:AS202_17990"/>
<name>A0A0S7EBT4_9FLAO</name>
<dbReference type="AlphaFoldDB" id="A0A0S7EBT4"/>
<dbReference type="InterPro" id="IPR036249">
    <property type="entry name" value="Thioredoxin-like_sf"/>
</dbReference>
<evidence type="ECO:0000256" key="3">
    <source>
        <dbReference type="ARBA" id="ARBA00022982"/>
    </source>
</evidence>
<dbReference type="CDD" id="cd02947">
    <property type="entry name" value="TRX_family"/>
    <property type="match status" value="1"/>
</dbReference>
<dbReference type="RefSeq" id="WP_006261496.1">
    <property type="nucleotide sequence ID" value="NZ_BCMQ01000016.1"/>
</dbReference>
<keyword evidence="4" id="KW-1015">Disulfide bond</keyword>
<evidence type="ECO:0000256" key="2">
    <source>
        <dbReference type="ARBA" id="ARBA00022448"/>
    </source>
</evidence>
<dbReference type="InterPro" id="IPR017937">
    <property type="entry name" value="Thioredoxin_CS"/>
</dbReference>
<dbReference type="PRINTS" id="PR00421">
    <property type="entry name" value="THIOREDOXIN"/>
</dbReference>
<protein>
    <submittedName>
        <fullName evidence="6">Thioredoxin</fullName>
    </submittedName>
</protein>
<dbReference type="EMBL" id="CP013690">
    <property type="protein sequence ID" value="ALU27921.1"/>
    <property type="molecule type" value="Genomic_DNA"/>
</dbReference>